<dbReference type="Proteomes" id="UP000543556">
    <property type="component" value="Unassembled WGS sequence"/>
</dbReference>
<evidence type="ECO:0000313" key="2">
    <source>
        <dbReference type="EMBL" id="NVM94028.1"/>
    </source>
</evidence>
<name>A0A7Y7LYT0_9MICC</name>
<feature type="region of interest" description="Disordered" evidence="1">
    <location>
        <begin position="1"/>
        <end position="25"/>
    </location>
</feature>
<dbReference type="AlphaFoldDB" id="A0A7Y7LYT0"/>
<sequence>MICMSLPPDPFENDPTHGPGHTGGSTAVIEREELRQEVEPGDSERFAHYVRKEKIMESAMTGDPVVALCGKVWTPGRDPHKFPVCPECKAIYEGLNPSGGKGKGPKNPKK</sequence>
<dbReference type="Pfam" id="PF11238">
    <property type="entry name" value="DUF3039"/>
    <property type="match status" value="1"/>
</dbReference>
<gene>
    <name evidence="2" type="ORF">G6034_03705</name>
</gene>
<protein>
    <submittedName>
        <fullName evidence="2">DUF3039 domain-containing protein</fullName>
    </submittedName>
</protein>
<evidence type="ECO:0000256" key="1">
    <source>
        <dbReference type="SAM" id="MobiDB-lite"/>
    </source>
</evidence>
<dbReference type="EMBL" id="JAAMFM010000003">
    <property type="protein sequence ID" value="NVM94028.1"/>
    <property type="molecule type" value="Genomic_DNA"/>
</dbReference>
<keyword evidence="3" id="KW-1185">Reference proteome</keyword>
<reference evidence="2 3" key="1">
    <citation type="submission" date="2020-02" db="EMBL/GenBank/DDBJ databases">
        <title>Genome sequence of strain AETb3-4.</title>
        <authorList>
            <person name="Gao J."/>
            <person name="Zhang X."/>
        </authorList>
    </citation>
    <scope>NUCLEOTIDE SEQUENCE [LARGE SCALE GENOMIC DNA]</scope>
    <source>
        <strain evidence="2 3">AETb3-4</strain>
    </source>
</reference>
<organism evidence="2 3">
    <name type="scientific">Arthrobacter wenxiniae</name>
    <dbReference type="NCBI Taxonomy" id="2713570"/>
    <lineage>
        <taxon>Bacteria</taxon>
        <taxon>Bacillati</taxon>
        <taxon>Actinomycetota</taxon>
        <taxon>Actinomycetes</taxon>
        <taxon>Micrococcales</taxon>
        <taxon>Micrococcaceae</taxon>
        <taxon>Arthrobacter</taxon>
    </lineage>
</organism>
<evidence type="ECO:0000313" key="3">
    <source>
        <dbReference type="Proteomes" id="UP000543556"/>
    </source>
</evidence>
<dbReference type="InterPro" id="IPR021400">
    <property type="entry name" value="DUF3039"/>
</dbReference>
<proteinExistence type="predicted"/>
<accession>A0A7Y7LYT0</accession>
<comment type="caution">
    <text evidence="2">The sequence shown here is derived from an EMBL/GenBank/DDBJ whole genome shotgun (WGS) entry which is preliminary data.</text>
</comment>
<dbReference type="RefSeq" id="WP_176633756.1">
    <property type="nucleotide sequence ID" value="NZ_JAAMFM010000003.1"/>
</dbReference>